<dbReference type="EMBL" id="JAUPFM010000003">
    <property type="protein sequence ID" value="KAK2857104.1"/>
    <property type="molecule type" value="Genomic_DNA"/>
</dbReference>
<name>A0AA88NEB8_CHASR</name>
<keyword evidence="2" id="KW-1185">Reference proteome</keyword>
<comment type="caution">
    <text evidence="1">The sequence shown here is derived from an EMBL/GenBank/DDBJ whole genome shotgun (WGS) entry which is preliminary data.</text>
</comment>
<evidence type="ECO:0000313" key="1">
    <source>
        <dbReference type="EMBL" id="KAK2857104.1"/>
    </source>
</evidence>
<reference evidence="1" key="1">
    <citation type="submission" date="2023-07" db="EMBL/GenBank/DDBJ databases">
        <title>Chromosome-level Genome Assembly of Striped Snakehead (Channa striata).</title>
        <authorList>
            <person name="Liu H."/>
        </authorList>
    </citation>
    <scope>NUCLEOTIDE SEQUENCE</scope>
    <source>
        <strain evidence="1">Gz</strain>
        <tissue evidence="1">Muscle</tissue>
    </source>
</reference>
<gene>
    <name evidence="1" type="ORF">Q5P01_005839</name>
</gene>
<dbReference type="AlphaFoldDB" id="A0AA88NEB8"/>
<organism evidence="1 2">
    <name type="scientific">Channa striata</name>
    <name type="common">Snakehead murrel</name>
    <name type="synonym">Ophicephalus striatus</name>
    <dbReference type="NCBI Taxonomy" id="64152"/>
    <lineage>
        <taxon>Eukaryota</taxon>
        <taxon>Metazoa</taxon>
        <taxon>Chordata</taxon>
        <taxon>Craniata</taxon>
        <taxon>Vertebrata</taxon>
        <taxon>Euteleostomi</taxon>
        <taxon>Actinopterygii</taxon>
        <taxon>Neopterygii</taxon>
        <taxon>Teleostei</taxon>
        <taxon>Neoteleostei</taxon>
        <taxon>Acanthomorphata</taxon>
        <taxon>Anabantaria</taxon>
        <taxon>Anabantiformes</taxon>
        <taxon>Channoidei</taxon>
        <taxon>Channidae</taxon>
        <taxon>Channa</taxon>
    </lineage>
</organism>
<protein>
    <submittedName>
        <fullName evidence="1">Uncharacterized protein</fullName>
    </submittedName>
</protein>
<sequence length="72" mass="8664">MLADKQKKKKMSYVVFCSEFQPIRHSDEAESGSRHRRLSLVPAKLESRLFVSYRFLQFNGLLTFWIEPRYHE</sequence>
<dbReference type="Proteomes" id="UP001187415">
    <property type="component" value="Unassembled WGS sequence"/>
</dbReference>
<evidence type="ECO:0000313" key="2">
    <source>
        <dbReference type="Proteomes" id="UP001187415"/>
    </source>
</evidence>
<proteinExistence type="predicted"/>
<accession>A0AA88NEB8</accession>